<evidence type="ECO:0000256" key="2">
    <source>
        <dbReference type="ARBA" id="ARBA00023163"/>
    </source>
</evidence>
<dbReference type="InterPro" id="IPR036161">
    <property type="entry name" value="RPB6/omega-like_sf"/>
</dbReference>
<dbReference type="EMBL" id="LR877152">
    <property type="protein sequence ID" value="CAD2217141.1"/>
    <property type="molecule type" value="Genomic_DNA"/>
</dbReference>
<dbReference type="GO" id="GO:0005736">
    <property type="term" value="C:RNA polymerase I complex"/>
    <property type="evidence" value="ECO:0007669"/>
    <property type="project" value="TreeGrafter"/>
</dbReference>
<name>A0A7G2CDN7_9TRYP</name>
<proteinExistence type="predicted"/>
<keyword evidence="1" id="KW-0240">DNA-directed RNA polymerase</keyword>
<keyword evidence="4" id="KW-1185">Reference proteome</keyword>
<dbReference type="Gene3D" id="3.90.940.10">
    <property type="match status" value="1"/>
</dbReference>
<dbReference type="PANTHER" id="PTHR47227:SF3">
    <property type="entry name" value="RNA POLYMERASE SUBUNIT, PUTATIVE-RELATED"/>
    <property type="match status" value="1"/>
</dbReference>
<dbReference type="VEuPathDB" id="TriTrypDB:ADEAN_000461900"/>
<evidence type="ECO:0000313" key="4">
    <source>
        <dbReference type="Proteomes" id="UP000515908"/>
    </source>
</evidence>
<dbReference type="SUPFAM" id="SSF63562">
    <property type="entry name" value="RPB6/omega subunit-like"/>
    <property type="match status" value="1"/>
</dbReference>
<dbReference type="GO" id="GO:0005666">
    <property type="term" value="C:RNA polymerase III complex"/>
    <property type="evidence" value="ECO:0007669"/>
    <property type="project" value="TreeGrafter"/>
</dbReference>
<dbReference type="GO" id="GO:0003677">
    <property type="term" value="F:DNA binding"/>
    <property type="evidence" value="ECO:0007669"/>
    <property type="project" value="InterPro"/>
</dbReference>
<accession>A0A7G2CDN7</accession>
<protein>
    <submittedName>
        <fullName evidence="3">RNA polymerase Rpb6, putative</fullName>
    </submittedName>
</protein>
<dbReference type="GO" id="GO:0006360">
    <property type="term" value="P:transcription by RNA polymerase I"/>
    <property type="evidence" value="ECO:0007669"/>
    <property type="project" value="TreeGrafter"/>
</dbReference>
<organism evidence="3 4">
    <name type="scientific">Angomonas deanei</name>
    <dbReference type="NCBI Taxonomy" id="59799"/>
    <lineage>
        <taxon>Eukaryota</taxon>
        <taxon>Discoba</taxon>
        <taxon>Euglenozoa</taxon>
        <taxon>Kinetoplastea</taxon>
        <taxon>Metakinetoplastina</taxon>
        <taxon>Trypanosomatida</taxon>
        <taxon>Trypanosomatidae</taxon>
        <taxon>Strigomonadinae</taxon>
        <taxon>Angomonas</taxon>
    </lineage>
</organism>
<reference evidence="3 4" key="1">
    <citation type="submission" date="2020-08" db="EMBL/GenBank/DDBJ databases">
        <authorList>
            <person name="Newling K."/>
            <person name="Davey J."/>
            <person name="Forrester S."/>
        </authorList>
    </citation>
    <scope>NUCLEOTIDE SEQUENCE [LARGE SCALE GENOMIC DNA]</scope>
    <source>
        <strain evidence="4">Crithidia deanei Carvalho (ATCC PRA-265)</strain>
    </source>
</reference>
<evidence type="ECO:0000256" key="1">
    <source>
        <dbReference type="ARBA" id="ARBA00022478"/>
    </source>
</evidence>
<evidence type="ECO:0000313" key="3">
    <source>
        <dbReference type="EMBL" id="CAD2217141.1"/>
    </source>
</evidence>
<dbReference type="Proteomes" id="UP000515908">
    <property type="component" value="Chromosome 08"/>
</dbReference>
<dbReference type="OrthoDB" id="259769at2759"/>
<keyword evidence="2" id="KW-0804">Transcription</keyword>
<dbReference type="GO" id="GO:0005665">
    <property type="term" value="C:RNA polymerase II, core complex"/>
    <property type="evidence" value="ECO:0007669"/>
    <property type="project" value="TreeGrafter"/>
</dbReference>
<sequence length="120" mass="13509">MNSEFVTDYDNFKITPVDERLSSSYLTKFEVTRIIRDRATEIVNGGTFGLTSGTAMDSVNIAHMCDDPLSLTVDPVMMAKYDLAARNIPCVVVRSFPNGRVEYIPLQELLVDEEMLDLRV</sequence>
<dbReference type="GO" id="GO:0042797">
    <property type="term" value="P:tRNA transcription by RNA polymerase III"/>
    <property type="evidence" value="ECO:0007669"/>
    <property type="project" value="TreeGrafter"/>
</dbReference>
<gene>
    <name evidence="3" type="ORF">ADEAN_000461900</name>
</gene>
<dbReference type="GO" id="GO:0003899">
    <property type="term" value="F:DNA-directed RNA polymerase activity"/>
    <property type="evidence" value="ECO:0007669"/>
    <property type="project" value="InterPro"/>
</dbReference>
<dbReference type="AlphaFoldDB" id="A0A7G2CDN7"/>
<dbReference type="PANTHER" id="PTHR47227">
    <property type="entry name" value="DNA-DIRECTED RNA POLYMERASE SUBUNIT K"/>
    <property type="match status" value="1"/>
</dbReference>
<dbReference type="GO" id="GO:0006366">
    <property type="term" value="P:transcription by RNA polymerase II"/>
    <property type="evidence" value="ECO:0007669"/>
    <property type="project" value="TreeGrafter"/>
</dbReference>